<organism evidence="2 3">
    <name type="scientific">Crotalaria pallida</name>
    <name type="common">Smooth rattlebox</name>
    <name type="synonym">Crotalaria striata</name>
    <dbReference type="NCBI Taxonomy" id="3830"/>
    <lineage>
        <taxon>Eukaryota</taxon>
        <taxon>Viridiplantae</taxon>
        <taxon>Streptophyta</taxon>
        <taxon>Embryophyta</taxon>
        <taxon>Tracheophyta</taxon>
        <taxon>Spermatophyta</taxon>
        <taxon>Magnoliopsida</taxon>
        <taxon>eudicotyledons</taxon>
        <taxon>Gunneridae</taxon>
        <taxon>Pentapetalae</taxon>
        <taxon>rosids</taxon>
        <taxon>fabids</taxon>
        <taxon>Fabales</taxon>
        <taxon>Fabaceae</taxon>
        <taxon>Papilionoideae</taxon>
        <taxon>50 kb inversion clade</taxon>
        <taxon>genistoids sensu lato</taxon>
        <taxon>core genistoids</taxon>
        <taxon>Crotalarieae</taxon>
        <taxon>Crotalaria</taxon>
    </lineage>
</organism>
<accession>A0AAN9FST3</accession>
<dbReference type="Proteomes" id="UP001372338">
    <property type="component" value="Unassembled WGS sequence"/>
</dbReference>
<gene>
    <name evidence="2" type="ORF">RIF29_10478</name>
</gene>
<feature type="compositionally biased region" description="Basic and acidic residues" evidence="1">
    <location>
        <begin position="63"/>
        <end position="73"/>
    </location>
</feature>
<evidence type="ECO:0000256" key="1">
    <source>
        <dbReference type="SAM" id="MobiDB-lite"/>
    </source>
</evidence>
<dbReference type="EMBL" id="JAYWIO010000002">
    <property type="protein sequence ID" value="KAK7282014.1"/>
    <property type="molecule type" value="Genomic_DNA"/>
</dbReference>
<keyword evidence="3" id="KW-1185">Reference proteome</keyword>
<reference evidence="2 3" key="1">
    <citation type="submission" date="2024-01" db="EMBL/GenBank/DDBJ databases">
        <title>The genomes of 5 underutilized Papilionoideae crops provide insights into root nodulation and disease resistanc.</title>
        <authorList>
            <person name="Yuan L."/>
        </authorList>
    </citation>
    <scope>NUCLEOTIDE SEQUENCE [LARGE SCALE GENOMIC DNA]</scope>
    <source>
        <strain evidence="2">ZHUSHIDOU_FW_LH</strain>
        <tissue evidence="2">Leaf</tissue>
    </source>
</reference>
<sequence length="127" mass="13830">MARKKGRPPKSPSPAATPISSIPKNLDLENLDDEDHEDIDALSPKKASSILRKLDALRSRIKGKAIEDDKEGNNSDAVPNQPDITKLRNAGEKLIKEVIQNQCEDVSVVNESQMESGEVQTELESGG</sequence>
<evidence type="ECO:0000313" key="3">
    <source>
        <dbReference type="Proteomes" id="UP001372338"/>
    </source>
</evidence>
<proteinExistence type="predicted"/>
<name>A0AAN9FST3_CROPI</name>
<feature type="region of interest" description="Disordered" evidence="1">
    <location>
        <begin position="1"/>
        <end position="42"/>
    </location>
</feature>
<feature type="region of interest" description="Disordered" evidence="1">
    <location>
        <begin position="63"/>
        <end position="84"/>
    </location>
</feature>
<protein>
    <submittedName>
        <fullName evidence="2">Uncharacterized protein</fullName>
    </submittedName>
</protein>
<feature type="compositionally biased region" description="Low complexity" evidence="1">
    <location>
        <begin position="13"/>
        <end position="24"/>
    </location>
</feature>
<comment type="caution">
    <text evidence="2">The sequence shown here is derived from an EMBL/GenBank/DDBJ whole genome shotgun (WGS) entry which is preliminary data.</text>
</comment>
<evidence type="ECO:0000313" key="2">
    <source>
        <dbReference type="EMBL" id="KAK7282014.1"/>
    </source>
</evidence>
<feature type="compositionally biased region" description="Acidic residues" evidence="1">
    <location>
        <begin position="29"/>
        <end position="40"/>
    </location>
</feature>
<dbReference type="AlphaFoldDB" id="A0AAN9FST3"/>